<proteinExistence type="predicted"/>
<sequence length="222" mass="24826">MYTPGSNDHDPCKPFRCPASDCKSEFTTIKNTVNHMLKYCPLKATWGDIYKATSLNYSRATALTKRKIQPTGDNAMPSPKRHASEPLDFNQPLTTLPHLLSSDQPYTNIPVPSAEPLDFNQPLITLPHLLSSDHRLNSEFIETRVQPDYGLNFNLGWDQSSMLAVDNSQSHAHVQPDYGLNLNLEWDQSSVLAVDNSQLQVPPDSTYGGIDLIMGVQALWEM</sequence>
<evidence type="ECO:0008006" key="3">
    <source>
        <dbReference type="Google" id="ProtNLM"/>
    </source>
</evidence>
<accession>A0A167V091</accession>
<gene>
    <name evidence="1" type="ORF">FIBSPDRAFT_398548</name>
</gene>
<dbReference type="EMBL" id="KV417917">
    <property type="protein sequence ID" value="KZP04500.1"/>
    <property type="molecule type" value="Genomic_DNA"/>
</dbReference>
<dbReference type="AlphaFoldDB" id="A0A167V091"/>
<organism evidence="1 2">
    <name type="scientific">Athelia psychrophila</name>
    <dbReference type="NCBI Taxonomy" id="1759441"/>
    <lineage>
        <taxon>Eukaryota</taxon>
        <taxon>Fungi</taxon>
        <taxon>Dikarya</taxon>
        <taxon>Basidiomycota</taxon>
        <taxon>Agaricomycotina</taxon>
        <taxon>Agaricomycetes</taxon>
        <taxon>Agaricomycetidae</taxon>
        <taxon>Atheliales</taxon>
        <taxon>Atheliaceae</taxon>
        <taxon>Athelia</taxon>
    </lineage>
</organism>
<evidence type="ECO:0000313" key="1">
    <source>
        <dbReference type="EMBL" id="KZP04500.1"/>
    </source>
</evidence>
<protein>
    <recommendedName>
        <fullName evidence="3">C2H2-type domain-containing protein</fullName>
    </recommendedName>
</protein>
<dbReference type="Proteomes" id="UP000076532">
    <property type="component" value="Unassembled WGS sequence"/>
</dbReference>
<evidence type="ECO:0000313" key="2">
    <source>
        <dbReference type="Proteomes" id="UP000076532"/>
    </source>
</evidence>
<name>A0A167V091_9AGAM</name>
<keyword evidence="2" id="KW-1185">Reference proteome</keyword>
<reference evidence="1 2" key="1">
    <citation type="journal article" date="2016" name="Mol. Biol. Evol.">
        <title>Comparative Genomics of Early-Diverging Mushroom-Forming Fungi Provides Insights into the Origins of Lignocellulose Decay Capabilities.</title>
        <authorList>
            <person name="Nagy L.G."/>
            <person name="Riley R."/>
            <person name="Tritt A."/>
            <person name="Adam C."/>
            <person name="Daum C."/>
            <person name="Floudas D."/>
            <person name="Sun H."/>
            <person name="Yadav J.S."/>
            <person name="Pangilinan J."/>
            <person name="Larsson K.H."/>
            <person name="Matsuura K."/>
            <person name="Barry K."/>
            <person name="Labutti K."/>
            <person name="Kuo R."/>
            <person name="Ohm R.A."/>
            <person name="Bhattacharya S.S."/>
            <person name="Shirouzu T."/>
            <person name="Yoshinaga Y."/>
            <person name="Martin F.M."/>
            <person name="Grigoriev I.V."/>
            <person name="Hibbett D.S."/>
        </authorList>
    </citation>
    <scope>NUCLEOTIDE SEQUENCE [LARGE SCALE GENOMIC DNA]</scope>
    <source>
        <strain evidence="1 2">CBS 109695</strain>
    </source>
</reference>